<reference evidence="2" key="1">
    <citation type="journal article" date="2020" name="mSystems">
        <title>Genome- and Community-Level Interaction Insights into Carbon Utilization and Element Cycling Functions of Hydrothermarchaeota in Hydrothermal Sediment.</title>
        <authorList>
            <person name="Zhou Z."/>
            <person name="Liu Y."/>
            <person name="Xu W."/>
            <person name="Pan J."/>
            <person name="Luo Z.H."/>
            <person name="Li M."/>
        </authorList>
    </citation>
    <scope>NUCLEOTIDE SEQUENCE [LARGE SCALE GENOMIC DNA]</scope>
    <source>
        <strain evidence="2">SpSt-374</strain>
    </source>
</reference>
<name>A0A7C3VIS9_9CYAN</name>
<feature type="compositionally biased region" description="Low complexity" evidence="1">
    <location>
        <begin position="1"/>
        <end position="22"/>
    </location>
</feature>
<accession>A0A7C3VIS9</accession>
<comment type="caution">
    <text evidence="2">The sequence shown here is derived from an EMBL/GenBank/DDBJ whole genome shotgun (WGS) entry which is preliminary data.</text>
</comment>
<evidence type="ECO:0000313" key="2">
    <source>
        <dbReference type="EMBL" id="HGG02412.1"/>
    </source>
</evidence>
<feature type="compositionally biased region" description="Basic and acidic residues" evidence="1">
    <location>
        <begin position="336"/>
        <end position="357"/>
    </location>
</feature>
<proteinExistence type="predicted"/>
<feature type="compositionally biased region" description="Polar residues" evidence="1">
    <location>
        <begin position="363"/>
        <end position="376"/>
    </location>
</feature>
<organism evidence="2">
    <name type="scientific">Planktothricoides sp. SpSt-374</name>
    <dbReference type="NCBI Taxonomy" id="2282167"/>
    <lineage>
        <taxon>Bacteria</taxon>
        <taxon>Bacillati</taxon>
        <taxon>Cyanobacteriota</taxon>
        <taxon>Cyanophyceae</taxon>
        <taxon>Oscillatoriophycideae</taxon>
        <taxon>Oscillatoriales</taxon>
        <taxon>Oscillatoriaceae</taxon>
        <taxon>Planktothricoides</taxon>
    </lineage>
</organism>
<feature type="region of interest" description="Disordered" evidence="1">
    <location>
        <begin position="1"/>
        <end position="91"/>
    </location>
</feature>
<sequence>MNSSVNDFSDSSKSKKSGQSRSTELATNSPEMPPALDQGAIDAVAPPPPEEPPNNATAEEVTTPEVAPETSPDPMVVAGDRDVTADPDSEEAPDNWEMAVMRQHPIPPPSEPKQYRAIGLVKGRYLASEEQFTKGNLVTPDGAEINAVLLGRVMSLVKNHLNLEQDHLWVVYPRTRQKEGNLHAQIMGVWEPEQLSQEDEEAMAAGESPEVPASATDTPAEALTPNEAGAADEYPPVEDGYFSIRGEIVYQSQEEGYAIVKIKQSPRKDPDKPKFFKLKLYGTIEGKAVGHFWDFHVQRRGDDLTILQGNDMGEVQARRKPMRKGGRPGGQRPGGRRFDHYESKRIPDASSERKEALPKPTVKRNQPQQDSQASPT</sequence>
<protein>
    <submittedName>
        <fullName evidence="2">Uncharacterized protein</fullName>
    </submittedName>
</protein>
<dbReference type="AlphaFoldDB" id="A0A7C3VIS9"/>
<dbReference type="EMBL" id="DSPX01000180">
    <property type="protein sequence ID" value="HGG02412.1"/>
    <property type="molecule type" value="Genomic_DNA"/>
</dbReference>
<feature type="region of interest" description="Disordered" evidence="1">
    <location>
        <begin position="195"/>
        <end position="236"/>
    </location>
</feature>
<gene>
    <name evidence="2" type="ORF">ENR15_17650</name>
</gene>
<evidence type="ECO:0000256" key="1">
    <source>
        <dbReference type="SAM" id="MobiDB-lite"/>
    </source>
</evidence>
<feature type="region of interest" description="Disordered" evidence="1">
    <location>
        <begin position="308"/>
        <end position="376"/>
    </location>
</feature>
<feature type="compositionally biased region" description="Low complexity" evidence="1">
    <location>
        <begin position="53"/>
        <end position="70"/>
    </location>
</feature>